<dbReference type="InterPro" id="IPR015813">
    <property type="entry name" value="Pyrv/PenolPyrv_kinase-like_dom"/>
</dbReference>
<comment type="caution">
    <text evidence="1">The sequence shown here is derived from an EMBL/GenBank/DDBJ whole genome shotgun (WGS) entry which is preliminary data.</text>
</comment>
<dbReference type="RefSeq" id="WP_106366607.1">
    <property type="nucleotide sequence ID" value="NZ_PVTJ01000013.1"/>
</dbReference>
<dbReference type="PANTHER" id="PTHR42905">
    <property type="entry name" value="PHOSPHOENOLPYRUVATE CARBOXYLASE"/>
    <property type="match status" value="1"/>
</dbReference>
<keyword evidence="2" id="KW-1185">Reference proteome</keyword>
<dbReference type="SUPFAM" id="SSF51621">
    <property type="entry name" value="Phosphoenolpyruvate/pyruvate domain"/>
    <property type="match status" value="1"/>
</dbReference>
<dbReference type="Gene3D" id="3.20.20.60">
    <property type="entry name" value="Phosphoenolpyruvate-binding domains"/>
    <property type="match status" value="1"/>
</dbReference>
<dbReference type="InterPro" id="IPR040442">
    <property type="entry name" value="Pyrv_kinase-like_dom_sf"/>
</dbReference>
<evidence type="ECO:0000313" key="1">
    <source>
        <dbReference type="EMBL" id="PRY55040.1"/>
    </source>
</evidence>
<keyword evidence="1" id="KW-0456">Lyase</keyword>
<dbReference type="OrthoDB" id="9780430at2"/>
<organism evidence="1 2">
    <name type="scientific">Glycomyces artemisiae</name>
    <dbReference type="NCBI Taxonomy" id="1076443"/>
    <lineage>
        <taxon>Bacteria</taxon>
        <taxon>Bacillati</taxon>
        <taxon>Actinomycetota</taxon>
        <taxon>Actinomycetes</taxon>
        <taxon>Glycomycetales</taxon>
        <taxon>Glycomycetaceae</taxon>
        <taxon>Glycomyces</taxon>
    </lineage>
</organism>
<dbReference type="CDD" id="cd00377">
    <property type="entry name" value="ICL_PEPM"/>
    <property type="match status" value="1"/>
</dbReference>
<dbReference type="GO" id="GO:0016829">
    <property type="term" value="F:lyase activity"/>
    <property type="evidence" value="ECO:0007669"/>
    <property type="project" value="UniProtKB-KW"/>
</dbReference>
<dbReference type="Proteomes" id="UP000238176">
    <property type="component" value="Unassembled WGS sequence"/>
</dbReference>
<reference evidence="1 2" key="1">
    <citation type="submission" date="2018-03" db="EMBL/GenBank/DDBJ databases">
        <title>Genomic Encyclopedia of Type Strains, Phase III (KMG-III): the genomes of soil and plant-associated and newly described type strains.</title>
        <authorList>
            <person name="Whitman W."/>
        </authorList>
    </citation>
    <scope>NUCLEOTIDE SEQUENCE [LARGE SCALE GENOMIC DNA]</scope>
    <source>
        <strain evidence="1 2">CGMCC 4.7067</strain>
    </source>
</reference>
<dbReference type="InterPro" id="IPR039556">
    <property type="entry name" value="ICL/PEPM"/>
</dbReference>
<name>A0A2T0UAT2_9ACTN</name>
<accession>A0A2T0UAT2</accession>
<protein>
    <submittedName>
        <fullName evidence="1">2-methylisocitrate lyase-like PEP mutase family enzyme</fullName>
    </submittedName>
</protein>
<evidence type="ECO:0000313" key="2">
    <source>
        <dbReference type="Proteomes" id="UP000238176"/>
    </source>
</evidence>
<sequence length="271" mass="27269">MTNDRAARFRALHTTPPLILPNCWDAASAAVIASAGAAAIATTSAGVAWSLGRPDGDRLDRDAAIALVERVARAVDVPVTADIESGFGATAKDVAETLAAVAEAGAVGVNIEDTVAETPGSLRPIAEQAERLAAAREGAGPDLFLNARIDIYLAGIGDPATRFDAVVERAAAYAAAGADGIFVPGVTDPDTVAALVQAIDLPLNVMAGPGAPAPSALAALGVARISLGPRLASAAYAAARHATIALLEADSYAPLEDGTDFGEMQALLDRG</sequence>
<dbReference type="AlphaFoldDB" id="A0A2T0UAT2"/>
<dbReference type="PANTHER" id="PTHR42905:SF16">
    <property type="entry name" value="CARBOXYPHOSPHONOENOLPYRUVATE PHOSPHONOMUTASE-LIKE PROTEIN (AFU_ORTHOLOGUE AFUA_5G07230)"/>
    <property type="match status" value="1"/>
</dbReference>
<dbReference type="EMBL" id="PVTJ01000013">
    <property type="protein sequence ID" value="PRY55040.1"/>
    <property type="molecule type" value="Genomic_DNA"/>
</dbReference>
<gene>
    <name evidence="1" type="ORF">B0I28_113150</name>
</gene>
<dbReference type="Pfam" id="PF13714">
    <property type="entry name" value="PEP_mutase"/>
    <property type="match status" value="1"/>
</dbReference>
<proteinExistence type="predicted"/>